<accession>A0A923HKX5</accession>
<reference evidence="1" key="1">
    <citation type="submission" date="2020-08" db="EMBL/GenBank/DDBJ databases">
        <title>Novel species isolated from subtropical streams in China.</title>
        <authorList>
            <person name="Lu H."/>
        </authorList>
    </citation>
    <scope>NUCLEOTIDE SEQUENCE</scope>
    <source>
        <strain evidence="1">LX22W</strain>
    </source>
</reference>
<dbReference type="EMBL" id="JACOFZ010000002">
    <property type="protein sequence ID" value="MBC3881545.1"/>
    <property type="molecule type" value="Genomic_DNA"/>
</dbReference>
<name>A0A923HKX5_9BURK</name>
<comment type="caution">
    <text evidence="1">The sequence shown here is derived from an EMBL/GenBank/DDBJ whole genome shotgun (WGS) entry which is preliminary data.</text>
</comment>
<gene>
    <name evidence="1" type="ORF">H8K36_09195</name>
</gene>
<sequence length="72" mass="8051">MKYFLGAIFEVSDVTDSTDTDRLALVGLIQIKFGNMRGIVKGGAIYTNLILMAQRGHAQTHQAYKKCLPHQR</sequence>
<dbReference type="AlphaFoldDB" id="A0A923HKX5"/>
<protein>
    <submittedName>
        <fullName evidence="1">Uncharacterized protein</fullName>
    </submittedName>
</protein>
<proteinExistence type="predicted"/>
<keyword evidence="2" id="KW-1185">Reference proteome</keyword>
<evidence type="ECO:0000313" key="1">
    <source>
        <dbReference type="EMBL" id="MBC3881545.1"/>
    </source>
</evidence>
<dbReference type="Proteomes" id="UP000627446">
    <property type="component" value="Unassembled WGS sequence"/>
</dbReference>
<evidence type="ECO:0000313" key="2">
    <source>
        <dbReference type="Proteomes" id="UP000627446"/>
    </source>
</evidence>
<organism evidence="1 2">
    <name type="scientific">Undibacterium nitidum</name>
    <dbReference type="NCBI Taxonomy" id="2762298"/>
    <lineage>
        <taxon>Bacteria</taxon>
        <taxon>Pseudomonadati</taxon>
        <taxon>Pseudomonadota</taxon>
        <taxon>Betaproteobacteria</taxon>
        <taxon>Burkholderiales</taxon>
        <taxon>Oxalobacteraceae</taxon>
        <taxon>Undibacterium</taxon>
    </lineage>
</organism>
<dbReference type="RefSeq" id="WP_186915956.1">
    <property type="nucleotide sequence ID" value="NZ_JACOFZ010000002.1"/>
</dbReference>